<proteinExistence type="predicted"/>
<dbReference type="STRING" id="187868.SAMN05192589_11679"/>
<dbReference type="EMBL" id="FMZC01000016">
    <property type="protein sequence ID" value="SDE39588.1"/>
    <property type="molecule type" value="Genomic_DNA"/>
</dbReference>
<protein>
    <submittedName>
        <fullName evidence="1">Uncharacterized protein</fullName>
    </submittedName>
</protein>
<reference evidence="1 2" key="1">
    <citation type="submission" date="2016-10" db="EMBL/GenBank/DDBJ databases">
        <authorList>
            <person name="de Groot N.N."/>
        </authorList>
    </citation>
    <scope>NUCLEOTIDE SEQUENCE [LARGE SCALE GENOMIC DNA]</scope>
    <source>
        <strain evidence="1 2">DSM 16619</strain>
    </source>
</reference>
<name>A0A1G7CJQ4_9BURK</name>
<accession>A0A1G7CJQ4</accession>
<dbReference type="OrthoDB" id="8807076at2"/>
<gene>
    <name evidence="1" type="ORF">SAMN05192589_11679</name>
</gene>
<dbReference type="AlphaFoldDB" id="A0A1G7CJQ4"/>
<dbReference type="RefSeq" id="WP_092745540.1">
    <property type="nucleotide sequence ID" value="NZ_FMZC01000016.1"/>
</dbReference>
<dbReference type="Proteomes" id="UP000198781">
    <property type="component" value="Unassembled WGS sequence"/>
</dbReference>
<evidence type="ECO:0000313" key="1">
    <source>
        <dbReference type="EMBL" id="SDE39588.1"/>
    </source>
</evidence>
<keyword evidence="2" id="KW-1185">Reference proteome</keyword>
<organism evidence="1 2">
    <name type="scientific">Paracidovorax valerianellae</name>
    <dbReference type="NCBI Taxonomy" id="187868"/>
    <lineage>
        <taxon>Bacteria</taxon>
        <taxon>Pseudomonadati</taxon>
        <taxon>Pseudomonadota</taxon>
        <taxon>Betaproteobacteria</taxon>
        <taxon>Burkholderiales</taxon>
        <taxon>Comamonadaceae</taxon>
        <taxon>Paracidovorax</taxon>
    </lineage>
</organism>
<sequence length="273" mass="30420">MKTNANAAQPAALPPALPTALRDAVEAVYAAFQSHCAPKQTLDVCTACCMDGALEREMRRLPLRQVTTRHFYEYNSSAKSSEQPAEELLYLLPRMLELLAQGEALHHSTELYLERLGRCEAGALSRPERAAVDAFALALFREGLGHSARQASPFNGSNAFDVLLMFHKGGVSIAPLLAHWLEDDRPSAVLHYADSSYWDFWGKQRIQNAFSTDEPEFQKTMNDWLVDAGNRQRFSRKILAIDAEFPEDPKPCTCGTHLGPQQILEAVFDVISE</sequence>
<evidence type="ECO:0000313" key="2">
    <source>
        <dbReference type="Proteomes" id="UP000198781"/>
    </source>
</evidence>